<feature type="region of interest" description="Disordered" evidence="6">
    <location>
        <begin position="439"/>
        <end position="480"/>
    </location>
</feature>
<dbReference type="SUPFAM" id="SSF56112">
    <property type="entry name" value="Protein kinase-like (PK-like)"/>
    <property type="match status" value="1"/>
</dbReference>
<dbReference type="EMBL" id="JAACJK010000164">
    <property type="protein sequence ID" value="KAF5324751.1"/>
    <property type="molecule type" value="Genomic_DNA"/>
</dbReference>
<gene>
    <name evidence="8" type="ORF">D9611_004183</name>
</gene>
<comment type="caution">
    <text evidence="8">The sequence shown here is derived from an EMBL/GenBank/DDBJ whole genome shotgun (WGS) entry which is preliminary data.</text>
</comment>
<evidence type="ECO:0000259" key="7">
    <source>
        <dbReference type="PROSITE" id="PS51158"/>
    </source>
</evidence>
<keyword evidence="4" id="KW-0418">Kinase</keyword>
<dbReference type="PANTHER" id="PTHR45992">
    <property type="entry name" value="EUKARYOTIC ELONGATION FACTOR 2 KINASE-RELATED"/>
    <property type="match status" value="1"/>
</dbReference>
<keyword evidence="5" id="KW-0067">ATP-binding</keyword>
<evidence type="ECO:0000256" key="6">
    <source>
        <dbReference type="SAM" id="MobiDB-lite"/>
    </source>
</evidence>
<dbReference type="Proteomes" id="UP000541558">
    <property type="component" value="Unassembled WGS sequence"/>
</dbReference>
<dbReference type="SMART" id="SM00811">
    <property type="entry name" value="Alpha_kinase"/>
    <property type="match status" value="1"/>
</dbReference>
<accession>A0A8H5BKZ5</accession>
<dbReference type="InterPro" id="IPR004166">
    <property type="entry name" value="a-kinase_dom"/>
</dbReference>
<reference evidence="8 9" key="1">
    <citation type="journal article" date="2020" name="ISME J.">
        <title>Uncovering the hidden diversity of litter-decomposition mechanisms in mushroom-forming fungi.</title>
        <authorList>
            <person name="Floudas D."/>
            <person name="Bentzer J."/>
            <person name="Ahren D."/>
            <person name="Johansson T."/>
            <person name="Persson P."/>
            <person name="Tunlid A."/>
        </authorList>
    </citation>
    <scope>NUCLEOTIDE SEQUENCE [LARGE SCALE GENOMIC DNA]</scope>
    <source>
        <strain evidence="8 9">CBS 175.51</strain>
    </source>
</reference>
<dbReference type="GO" id="GO:1903013">
    <property type="term" value="P:response to differentiation-inducing factor 1"/>
    <property type="evidence" value="ECO:0007669"/>
    <property type="project" value="TreeGrafter"/>
</dbReference>
<evidence type="ECO:0000313" key="9">
    <source>
        <dbReference type="Proteomes" id="UP000541558"/>
    </source>
</evidence>
<name>A0A8H5BKZ5_9AGAR</name>
<keyword evidence="1" id="KW-0723">Serine/threonine-protein kinase</keyword>
<dbReference type="AlphaFoldDB" id="A0A8H5BKZ5"/>
<dbReference type="PROSITE" id="PS51158">
    <property type="entry name" value="ALPHA_KINASE"/>
    <property type="match status" value="1"/>
</dbReference>
<organism evidence="8 9">
    <name type="scientific">Ephemerocybe angulata</name>
    <dbReference type="NCBI Taxonomy" id="980116"/>
    <lineage>
        <taxon>Eukaryota</taxon>
        <taxon>Fungi</taxon>
        <taxon>Dikarya</taxon>
        <taxon>Basidiomycota</taxon>
        <taxon>Agaricomycotina</taxon>
        <taxon>Agaricomycetes</taxon>
        <taxon>Agaricomycetidae</taxon>
        <taxon>Agaricales</taxon>
        <taxon>Agaricineae</taxon>
        <taxon>Psathyrellaceae</taxon>
        <taxon>Ephemerocybe</taxon>
    </lineage>
</organism>
<dbReference type="GO" id="GO:0005524">
    <property type="term" value="F:ATP binding"/>
    <property type="evidence" value="ECO:0007669"/>
    <property type="project" value="UniProtKB-KW"/>
</dbReference>
<evidence type="ECO:0000256" key="5">
    <source>
        <dbReference type="ARBA" id="ARBA00022840"/>
    </source>
</evidence>
<keyword evidence="2" id="KW-0808">Transferase</keyword>
<dbReference type="InterPro" id="IPR011009">
    <property type="entry name" value="Kinase-like_dom_sf"/>
</dbReference>
<evidence type="ECO:0000313" key="8">
    <source>
        <dbReference type="EMBL" id="KAF5324751.1"/>
    </source>
</evidence>
<evidence type="ECO:0000256" key="2">
    <source>
        <dbReference type="ARBA" id="ARBA00022679"/>
    </source>
</evidence>
<sequence length="894" mass="97818">MEETPSMGHKNEVPEPEPMGDATGNPVSLFTVPDIGPPQKCQRCGTMVPYAEWKRNEIKDEANPNAPSRHCCSRCSQYYEVKKTTIRTGKAISILVSNMIVVNNVLMLFPSAATARQTQPRVDPRDSMRPDINKIHQNTLSARRPDLGYWQAPVRELPQAPPAPPSGGNGMYYAYPPPHHYSSQQFTPSHQHAPVAFAYPTAAGPRPSSHAHNPFAPSHHPTPHWGREAYGADPSAPKAPQWGAPPSRPHSYGYTSEHGHLDSEKKKYVRLVKENASPSGGPMLAVKIQLFYELEHAKGTKHCEPFGNIAETVMISPSATGKEITALARKTIAASMLTRAREFKGYHGSLNVKRAEVRDPETWGSFERLSDEFKDGFFYHSVMLPAKPKKNAGSFNAKPTLEFKAPKKPPVIGVILSYAQWHGYLEHLAAVEERAADEEEHSSWEDQLPYLKKGNKRKAKGGHPAPRRAVPKATPKARIPGSTKISAISVGESSGDDEDEDAVHEAGYESAGGLSYTDGDGYGAPAPKEEEEEAFAAAALHTTPTRTQTPTGHAHRTAKSVTMSPIDPEKFLGALMTGGSSRVHAASMTALTAITDQVVAYLVPVHSLSELMGSGAPSFRLQLDNATPYQATLSVVAHLSLGKGAFKTAHEASILSGYQVSDLTSHFSGLKVVAKRPYNPRGEAIARLGALDEIESIINECNVHYWATALMITTYRYIASIDSDLGKPPFAVPRLRFVGAGFCFVLFPQGAGRGTISLKGLANATSISPSIRSSYMLEERIEGDFIKYVHNDDPEPLLDPEDPEYNTAVFLCFTQHVQYIQTHKKAFISDYQGAGNLLTDAQIMTSDDFGMEMFGPGNVKEGVRDFEAKHKCNRFCRWYDLKPFGQVAGHQGTE</sequence>
<dbReference type="Pfam" id="PF02816">
    <property type="entry name" value="Alpha_kinase"/>
    <property type="match status" value="1"/>
</dbReference>
<dbReference type="Gene3D" id="3.20.200.10">
    <property type="entry name" value="MHCK/EF2 kinase"/>
    <property type="match status" value="1"/>
</dbReference>
<feature type="region of interest" description="Disordered" evidence="6">
    <location>
        <begin position="199"/>
        <end position="260"/>
    </location>
</feature>
<feature type="compositionally biased region" description="Basic residues" evidence="6">
    <location>
        <begin position="453"/>
        <end position="470"/>
    </location>
</feature>
<evidence type="ECO:0000256" key="1">
    <source>
        <dbReference type="ARBA" id="ARBA00022527"/>
    </source>
</evidence>
<dbReference type="GO" id="GO:0004674">
    <property type="term" value="F:protein serine/threonine kinase activity"/>
    <property type="evidence" value="ECO:0007669"/>
    <property type="project" value="UniProtKB-KW"/>
</dbReference>
<dbReference type="PANTHER" id="PTHR45992:SF2">
    <property type="entry name" value="EUKARYOTIC ELONGATION FACTOR 2 KINASE"/>
    <property type="match status" value="1"/>
</dbReference>
<dbReference type="InterPro" id="IPR051852">
    <property type="entry name" value="Alpha-type_PK"/>
</dbReference>
<dbReference type="GO" id="GO:0031037">
    <property type="term" value="P:myosin II filament disassembly"/>
    <property type="evidence" value="ECO:0007669"/>
    <property type="project" value="TreeGrafter"/>
</dbReference>
<feature type="region of interest" description="Disordered" evidence="6">
    <location>
        <begin position="1"/>
        <end position="28"/>
    </location>
</feature>
<protein>
    <recommendedName>
        <fullName evidence="7">Alpha-type protein kinase domain-containing protein</fullName>
    </recommendedName>
</protein>
<dbReference type="OrthoDB" id="301415at2759"/>
<evidence type="ECO:0000256" key="4">
    <source>
        <dbReference type="ARBA" id="ARBA00022777"/>
    </source>
</evidence>
<evidence type="ECO:0000256" key="3">
    <source>
        <dbReference type="ARBA" id="ARBA00022741"/>
    </source>
</evidence>
<proteinExistence type="predicted"/>
<keyword evidence="3" id="KW-0547">Nucleotide-binding</keyword>
<feature type="domain" description="Alpha-type protein kinase" evidence="7">
    <location>
        <begin position="618"/>
        <end position="884"/>
    </location>
</feature>
<keyword evidence="9" id="KW-1185">Reference proteome</keyword>